<feature type="signal peptide" evidence="1">
    <location>
        <begin position="1"/>
        <end position="29"/>
    </location>
</feature>
<gene>
    <name evidence="2" type="ORF">GUITHDRAFT_135383</name>
</gene>
<dbReference type="InterPro" id="IPR029044">
    <property type="entry name" value="Nucleotide-diphossugar_trans"/>
</dbReference>
<dbReference type="EnsemblProtists" id="EKX50212">
    <property type="protein sequence ID" value="EKX50212"/>
    <property type="gene ID" value="GUITHDRAFT_135383"/>
</dbReference>
<evidence type="ECO:0000313" key="2">
    <source>
        <dbReference type="EMBL" id="EKX50212.1"/>
    </source>
</evidence>
<accession>L1JP25</accession>
<dbReference type="InterPro" id="IPR038577">
    <property type="entry name" value="GT10-like_C_sf"/>
</dbReference>
<evidence type="ECO:0000313" key="3">
    <source>
        <dbReference type="EnsemblProtists" id="EKX50212"/>
    </source>
</evidence>
<evidence type="ECO:0000256" key="1">
    <source>
        <dbReference type="SAM" id="SignalP"/>
    </source>
</evidence>
<dbReference type="RefSeq" id="XP_005837192.1">
    <property type="nucleotide sequence ID" value="XM_005837135.1"/>
</dbReference>
<dbReference type="KEGG" id="gtt:GUITHDRAFT_135383"/>
<feature type="chain" id="PRO_5008771717" evidence="1">
    <location>
        <begin position="30"/>
        <end position="841"/>
    </location>
</feature>
<dbReference type="EMBL" id="JH992979">
    <property type="protein sequence ID" value="EKX50212.1"/>
    <property type="molecule type" value="Genomic_DNA"/>
</dbReference>
<keyword evidence="1" id="KW-0732">Signal</keyword>
<proteinExistence type="predicted"/>
<reference evidence="4" key="2">
    <citation type="submission" date="2012-11" db="EMBL/GenBank/DDBJ databases">
        <authorList>
            <person name="Kuo A."/>
            <person name="Curtis B.A."/>
            <person name="Tanifuji G."/>
            <person name="Burki F."/>
            <person name="Gruber A."/>
            <person name="Irimia M."/>
            <person name="Maruyama S."/>
            <person name="Arias M.C."/>
            <person name="Ball S.G."/>
            <person name="Gile G.H."/>
            <person name="Hirakawa Y."/>
            <person name="Hopkins J.F."/>
            <person name="Rensing S.A."/>
            <person name="Schmutz J."/>
            <person name="Symeonidi A."/>
            <person name="Elias M."/>
            <person name="Eveleigh R.J."/>
            <person name="Herman E.K."/>
            <person name="Klute M.J."/>
            <person name="Nakayama T."/>
            <person name="Obornik M."/>
            <person name="Reyes-Prieto A."/>
            <person name="Armbrust E.V."/>
            <person name="Aves S.J."/>
            <person name="Beiko R.G."/>
            <person name="Coutinho P."/>
            <person name="Dacks J.B."/>
            <person name="Durnford D.G."/>
            <person name="Fast N.M."/>
            <person name="Green B.R."/>
            <person name="Grisdale C."/>
            <person name="Hempe F."/>
            <person name="Henrissat B."/>
            <person name="Hoppner M.P."/>
            <person name="Ishida K.-I."/>
            <person name="Kim E."/>
            <person name="Koreny L."/>
            <person name="Kroth P.G."/>
            <person name="Liu Y."/>
            <person name="Malik S.-B."/>
            <person name="Maier U.G."/>
            <person name="McRose D."/>
            <person name="Mock T."/>
            <person name="Neilson J.A."/>
            <person name="Onodera N.T."/>
            <person name="Poole A.M."/>
            <person name="Pritham E.J."/>
            <person name="Richards T.A."/>
            <person name="Rocap G."/>
            <person name="Roy S.W."/>
            <person name="Sarai C."/>
            <person name="Schaack S."/>
            <person name="Shirato S."/>
            <person name="Slamovits C.H."/>
            <person name="Spencer D.F."/>
            <person name="Suzuki S."/>
            <person name="Worden A.Z."/>
            <person name="Zauner S."/>
            <person name="Barry K."/>
            <person name="Bell C."/>
            <person name="Bharti A.K."/>
            <person name="Crow J.A."/>
            <person name="Grimwood J."/>
            <person name="Kramer R."/>
            <person name="Lindquist E."/>
            <person name="Lucas S."/>
            <person name="Salamov A."/>
            <person name="McFadden G.I."/>
            <person name="Lane C.E."/>
            <person name="Keeling P.J."/>
            <person name="Gray M.W."/>
            <person name="Grigoriev I.V."/>
            <person name="Archibald J.M."/>
        </authorList>
    </citation>
    <scope>NUCLEOTIDE SEQUENCE</scope>
    <source>
        <strain evidence="4">CCMP2712</strain>
    </source>
</reference>
<dbReference type="HOGENOM" id="CLU_338449_0_0_1"/>
<dbReference type="Gene3D" id="3.40.50.11660">
    <property type="entry name" value="Glycosyl transferase family 10, C-terminal domain"/>
    <property type="match status" value="1"/>
</dbReference>
<protein>
    <submittedName>
        <fullName evidence="2 3">Uncharacterized protein</fullName>
    </submittedName>
</protein>
<name>L1JP25_GUITC</name>
<dbReference type="PaxDb" id="55529-EKX50212"/>
<dbReference type="GeneID" id="17306827"/>
<organism evidence="2">
    <name type="scientific">Guillardia theta (strain CCMP2712)</name>
    <name type="common">Cryptophyte</name>
    <dbReference type="NCBI Taxonomy" id="905079"/>
    <lineage>
        <taxon>Eukaryota</taxon>
        <taxon>Cryptophyceae</taxon>
        <taxon>Pyrenomonadales</taxon>
        <taxon>Geminigeraceae</taxon>
        <taxon>Guillardia</taxon>
    </lineage>
</organism>
<dbReference type="eggNOG" id="ENOG502T1B8">
    <property type="taxonomic scope" value="Eukaryota"/>
</dbReference>
<dbReference type="SUPFAM" id="SSF53448">
    <property type="entry name" value="Nucleotide-diphospho-sugar transferases"/>
    <property type="match status" value="1"/>
</dbReference>
<dbReference type="AlphaFoldDB" id="L1JP25"/>
<sequence>MPLKVLYGRQRFPALLLLSLSSFMLDVRGKRRESGSNTSVTPLILLVDVYDTTFLVGSKDRCLPACRDGSEGECRKDLGNDDVTRFGLGQRRMFGIVRDNGCPFPHLKSMKESALAQNKISAVIHTDFVLQDDYDECSSAALAQSPFVGGHEVLNYSSALKVAWLVEPRQLSSASYAVASAAREKFDLIFTHMQEYVRADSRKFRFCPFGTTYLRRKLHKMHNKTRRVSIIASRKGYDEGGMEGHRMRHNVIRSFSSRIDGLFASGYEGSERGWQDNKAAGLQDFMFSIVIENVKEDCWFTEKLLDCFLTGTVPIYWGCPSIHEHFDTRGMILLEDVRALDEILGRLSPMLYDELLPFARSNFKTAQRHYLDPLLWMWEREISPLLREVEEGRYRPVSQVRPCNVSLTPAEQEEDALADSADLAESPDLIILLLVDREVSRHFLARTLESILGQSYEGWRCIVAANNASLQDVRHVMEELNVAVDTGGKFTLHVSGKGDREEYSPIYHILYSLETLQDSDVVLLLQGGDWLHGRRSLWEIARAYRGNVWLTYGRAIEYPSGKVQAHVRGMSEEEVKGNRARYIGHWTFGPPYSFKVGLVRGIHTHDLTSNLNRDVLLTSLFDRGKPEHVKLDEMYMQSRVDFKSQRKFVDTFLPPPVWEPALIWPLVEMAGRHVLYLDRIVYVFNVLTRKELHRHSGIFGHPAVKWLQPRDGEILVVEELCQDGGDCSIVMEVETTSLDIPWQGCLRGWLNLFPILEICSAQFHGKISILSLPSGAYNLELQFIPNPDSHLQQREIEDKLTFYVRRAHEPATVMDVFPGTFAFPHCPLPCFAIPLPTFRTF</sequence>
<evidence type="ECO:0000313" key="4">
    <source>
        <dbReference type="Proteomes" id="UP000011087"/>
    </source>
</evidence>
<keyword evidence="4" id="KW-1185">Reference proteome</keyword>
<reference evidence="2 4" key="1">
    <citation type="journal article" date="2012" name="Nature">
        <title>Algal genomes reveal evolutionary mosaicism and the fate of nucleomorphs.</title>
        <authorList>
            <consortium name="DOE Joint Genome Institute"/>
            <person name="Curtis B.A."/>
            <person name="Tanifuji G."/>
            <person name="Burki F."/>
            <person name="Gruber A."/>
            <person name="Irimia M."/>
            <person name="Maruyama S."/>
            <person name="Arias M.C."/>
            <person name="Ball S.G."/>
            <person name="Gile G.H."/>
            <person name="Hirakawa Y."/>
            <person name="Hopkins J.F."/>
            <person name="Kuo A."/>
            <person name="Rensing S.A."/>
            <person name="Schmutz J."/>
            <person name="Symeonidi A."/>
            <person name="Elias M."/>
            <person name="Eveleigh R.J."/>
            <person name="Herman E.K."/>
            <person name="Klute M.J."/>
            <person name="Nakayama T."/>
            <person name="Obornik M."/>
            <person name="Reyes-Prieto A."/>
            <person name="Armbrust E.V."/>
            <person name="Aves S.J."/>
            <person name="Beiko R.G."/>
            <person name="Coutinho P."/>
            <person name="Dacks J.B."/>
            <person name="Durnford D.G."/>
            <person name="Fast N.M."/>
            <person name="Green B.R."/>
            <person name="Grisdale C.J."/>
            <person name="Hempel F."/>
            <person name="Henrissat B."/>
            <person name="Hoppner M.P."/>
            <person name="Ishida K."/>
            <person name="Kim E."/>
            <person name="Koreny L."/>
            <person name="Kroth P.G."/>
            <person name="Liu Y."/>
            <person name="Malik S.B."/>
            <person name="Maier U.G."/>
            <person name="McRose D."/>
            <person name="Mock T."/>
            <person name="Neilson J.A."/>
            <person name="Onodera N.T."/>
            <person name="Poole A.M."/>
            <person name="Pritham E.J."/>
            <person name="Richards T.A."/>
            <person name="Rocap G."/>
            <person name="Roy S.W."/>
            <person name="Sarai C."/>
            <person name="Schaack S."/>
            <person name="Shirato S."/>
            <person name="Slamovits C.H."/>
            <person name="Spencer D.F."/>
            <person name="Suzuki S."/>
            <person name="Worden A.Z."/>
            <person name="Zauner S."/>
            <person name="Barry K."/>
            <person name="Bell C."/>
            <person name="Bharti A.K."/>
            <person name="Crow J.A."/>
            <person name="Grimwood J."/>
            <person name="Kramer R."/>
            <person name="Lindquist E."/>
            <person name="Lucas S."/>
            <person name="Salamov A."/>
            <person name="McFadden G.I."/>
            <person name="Lane C.E."/>
            <person name="Keeling P.J."/>
            <person name="Gray M.W."/>
            <person name="Grigoriev I.V."/>
            <person name="Archibald J.M."/>
        </authorList>
    </citation>
    <scope>NUCLEOTIDE SEQUENCE</scope>
    <source>
        <strain evidence="2 4">CCMP2712</strain>
    </source>
</reference>
<dbReference type="SUPFAM" id="SSF53756">
    <property type="entry name" value="UDP-Glycosyltransferase/glycogen phosphorylase"/>
    <property type="match status" value="1"/>
</dbReference>
<dbReference type="Proteomes" id="UP000011087">
    <property type="component" value="Unassembled WGS sequence"/>
</dbReference>
<dbReference type="OrthoDB" id="202235at2759"/>
<reference evidence="3" key="3">
    <citation type="submission" date="2016-03" db="UniProtKB">
        <authorList>
            <consortium name="EnsemblProtists"/>
        </authorList>
    </citation>
    <scope>IDENTIFICATION</scope>
</reference>